<dbReference type="Proteomes" id="UP000030653">
    <property type="component" value="Unassembled WGS sequence"/>
</dbReference>
<evidence type="ECO:0000313" key="4">
    <source>
        <dbReference type="EMBL" id="EJU06363.1"/>
    </source>
</evidence>
<keyword evidence="5" id="KW-1185">Reference proteome</keyword>
<dbReference type="STRING" id="1858805.M5GGZ8"/>
<name>M5GGZ8_DACPD</name>
<evidence type="ECO:0000256" key="2">
    <source>
        <dbReference type="ARBA" id="ARBA00038334"/>
    </source>
</evidence>
<gene>
    <name evidence="4" type="ORF">DACRYDRAFT_113079</name>
</gene>
<organism evidence="4 5">
    <name type="scientific">Dacryopinax primogenitus (strain DJM 731)</name>
    <name type="common">Brown rot fungus</name>
    <dbReference type="NCBI Taxonomy" id="1858805"/>
    <lineage>
        <taxon>Eukaryota</taxon>
        <taxon>Fungi</taxon>
        <taxon>Dikarya</taxon>
        <taxon>Basidiomycota</taxon>
        <taxon>Agaricomycotina</taxon>
        <taxon>Dacrymycetes</taxon>
        <taxon>Dacrymycetales</taxon>
        <taxon>Dacrymycetaceae</taxon>
        <taxon>Dacryopinax</taxon>
    </lineage>
</organism>
<dbReference type="GO" id="GO:0016787">
    <property type="term" value="F:hydrolase activity"/>
    <property type="evidence" value="ECO:0007669"/>
    <property type="project" value="UniProtKB-KW"/>
</dbReference>
<dbReference type="OrthoDB" id="284184at2759"/>
<proteinExistence type="inferred from homology"/>
<evidence type="ECO:0000313" key="5">
    <source>
        <dbReference type="Proteomes" id="UP000030653"/>
    </source>
</evidence>
<accession>M5GGZ8</accession>
<dbReference type="EMBL" id="JH795855">
    <property type="protein sequence ID" value="EJU06363.1"/>
    <property type="molecule type" value="Genomic_DNA"/>
</dbReference>
<dbReference type="GeneID" id="63684622"/>
<keyword evidence="1 4" id="KW-0378">Hydrolase</keyword>
<dbReference type="InterPro" id="IPR029058">
    <property type="entry name" value="AB_hydrolase_fold"/>
</dbReference>
<dbReference type="InterPro" id="IPR000073">
    <property type="entry name" value="AB_hydrolase_1"/>
</dbReference>
<dbReference type="PRINTS" id="PR00412">
    <property type="entry name" value="EPOXHYDRLASE"/>
</dbReference>
<reference evidence="4 5" key="1">
    <citation type="journal article" date="2012" name="Science">
        <title>The Paleozoic origin of enzymatic lignin decomposition reconstructed from 31 fungal genomes.</title>
        <authorList>
            <person name="Floudas D."/>
            <person name="Binder M."/>
            <person name="Riley R."/>
            <person name="Barry K."/>
            <person name="Blanchette R.A."/>
            <person name="Henrissat B."/>
            <person name="Martinez A.T."/>
            <person name="Otillar R."/>
            <person name="Spatafora J.W."/>
            <person name="Yadav J.S."/>
            <person name="Aerts A."/>
            <person name="Benoit I."/>
            <person name="Boyd A."/>
            <person name="Carlson A."/>
            <person name="Copeland A."/>
            <person name="Coutinho P.M."/>
            <person name="de Vries R.P."/>
            <person name="Ferreira P."/>
            <person name="Findley K."/>
            <person name="Foster B."/>
            <person name="Gaskell J."/>
            <person name="Glotzer D."/>
            <person name="Gorecki P."/>
            <person name="Heitman J."/>
            <person name="Hesse C."/>
            <person name="Hori C."/>
            <person name="Igarashi K."/>
            <person name="Jurgens J.A."/>
            <person name="Kallen N."/>
            <person name="Kersten P."/>
            <person name="Kohler A."/>
            <person name="Kuees U."/>
            <person name="Kumar T.K.A."/>
            <person name="Kuo A."/>
            <person name="LaButti K."/>
            <person name="Larrondo L.F."/>
            <person name="Lindquist E."/>
            <person name="Ling A."/>
            <person name="Lombard V."/>
            <person name="Lucas S."/>
            <person name="Lundell T."/>
            <person name="Martin R."/>
            <person name="McLaughlin D.J."/>
            <person name="Morgenstern I."/>
            <person name="Morin E."/>
            <person name="Murat C."/>
            <person name="Nagy L.G."/>
            <person name="Nolan M."/>
            <person name="Ohm R.A."/>
            <person name="Patyshakuliyeva A."/>
            <person name="Rokas A."/>
            <person name="Ruiz-Duenas F.J."/>
            <person name="Sabat G."/>
            <person name="Salamov A."/>
            <person name="Samejima M."/>
            <person name="Schmutz J."/>
            <person name="Slot J.C."/>
            <person name="St John F."/>
            <person name="Stenlid J."/>
            <person name="Sun H."/>
            <person name="Sun S."/>
            <person name="Syed K."/>
            <person name="Tsang A."/>
            <person name="Wiebenga A."/>
            <person name="Young D."/>
            <person name="Pisabarro A."/>
            <person name="Eastwood D.C."/>
            <person name="Martin F."/>
            <person name="Cullen D."/>
            <person name="Grigoriev I.V."/>
            <person name="Hibbett D.S."/>
        </authorList>
    </citation>
    <scope>NUCLEOTIDE SEQUENCE [LARGE SCALE GENOMIC DNA]</scope>
    <source>
        <strain evidence="4 5">DJM-731 SS1</strain>
    </source>
</reference>
<dbReference type="AlphaFoldDB" id="M5GGZ8"/>
<dbReference type="Gene3D" id="3.40.50.1820">
    <property type="entry name" value="alpha/beta hydrolase"/>
    <property type="match status" value="1"/>
</dbReference>
<protein>
    <submittedName>
        <fullName evidence="4">Alpha/beta-hydrolase</fullName>
    </submittedName>
</protein>
<dbReference type="RefSeq" id="XP_040633257.1">
    <property type="nucleotide sequence ID" value="XM_040769560.1"/>
</dbReference>
<evidence type="ECO:0000256" key="1">
    <source>
        <dbReference type="ARBA" id="ARBA00022801"/>
    </source>
</evidence>
<comment type="similarity">
    <text evidence="2">Belongs to the AB hydrolase superfamily. Epoxide hydrolase family.</text>
</comment>
<dbReference type="OMA" id="ENCAFGG"/>
<sequence length="331" mass="37230">MDPSKPETFNHRTDLLSTGRTYHFVDQVPENYKHGETPVLLLLHGFPDLWYAWRNQIGPWCRHGWRVIAPDMLGYGGTSKPYEASEYTTDKISKDLSALLDFLTLERVIVIGHDWGSYAAGKFCQWQGNRVQAVAMLAAPLIPRLPVFLSLEAIAEKLPDWNYMVFMASDRSPALFDKNTALGIDILFRSSKTWIKGITSNNGLENVLESGEAGRGDLLNDEELAYYTQNLEGGFRGPTNWYRAFELSWQVETVANVNQVIPTALPAVFVQPMEDPTAPQGAIDAMKTIVPGLEIIQYEGAGHWILLDRADDVSRDLMAWIDKVLEQKGKL</sequence>
<dbReference type="PANTHER" id="PTHR43329">
    <property type="entry name" value="EPOXIDE HYDROLASE"/>
    <property type="match status" value="1"/>
</dbReference>
<dbReference type="InterPro" id="IPR000639">
    <property type="entry name" value="Epox_hydrolase-like"/>
</dbReference>
<dbReference type="SUPFAM" id="SSF53474">
    <property type="entry name" value="alpha/beta-Hydrolases"/>
    <property type="match status" value="1"/>
</dbReference>
<dbReference type="Pfam" id="PF00561">
    <property type="entry name" value="Abhydrolase_1"/>
    <property type="match status" value="1"/>
</dbReference>
<feature type="domain" description="AB hydrolase-1" evidence="3">
    <location>
        <begin position="38"/>
        <end position="309"/>
    </location>
</feature>
<dbReference type="HOGENOM" id="CLU_020336_7_0_1"/>
<evidence type="ECO:0000259" key="3">
    <source>
        <dbReference type="Pfam" id="PF00561"/>
    </source>
</evidence>